<proteinExistence type="predicted"/>
<organism evidence="1 2">
    <name type="scientific">Aspergillus tanneri</name>
    <dbReference type="NCBI Taxonomy" id="1220188"/>
    <lineage>
        <taxon>Eukaryota</taxon>
        <taxon>Fungi</taxon>
        <taxon>Dikarya</taxon>
        <taxon>Ascomycota</taxon>
        <taxon>Pezizomycotina</taxon>
        <taxon>Eurotiomycetes</taxon>
        <taxon>Eurotiomycetidae</taxon>
        <taxon>Eurotiales</taxon>
        <taxon>Aspergillaceae</taxon>
        <taxon>Aspergillus</taxon>
        <taxon>Aspergillus subgen. Circumdati</taxon>
    </lineage>
</organism>
<evidence type="ECO:0000313" key="1">
    <source>
        <dbReference type="EMBL" id="THC99354.1"/>
    </source>
</evidence>
<sequence>MFSSGDRSTRELKALLRGFGVGDVSTDKVYIGEVIGDQTFLGIGFIAYQANHNIFWIRGEVLELGVAQPSTCAGDEIGGHSAGLDEH</sequence>
<dbReference type="EMBL" id="SOSA01000020">
    <property type="protein sequence ID" value="THC99354.1"/>
    <property type="molecule type" value="Genomic_DNA"/>
</dbReference>
<protein>
    <submittedName>
        <fullName evidence="1">Uncharacterized protein</fullName>
    </submittedName>
</protein>
<accession>A0A4S3JV99</accession>
<gene>
    <name evidence="1" type="ORF">EYZ11_001166</name>
</gene>
<evidence type="ECO:0000313" key="2">
    <source>
        <dbReference type="Proteomes" id="UP000308092"/>
    </source>
</evidence>
<dbReference type="AlphaFoldDB" id="A0A4S3JV99"/>
<reference evidence="1 2" key="1">
    <citation type="submission" date="2019-03" db="EMBL/GenBank/DDBJ databases">
        <title>The genome sequence of a newly discovered highly antifungal drug resistant Aspergillus species, Aspergillus tanneri NIH 1004.</title>
        <authorList>
            <person name="Mounaud S."/>
            <person name="Singh I."/>
            <person name="Joardar V."/>
            <person name="Pakala S."/>
            <person name="Pakala S."/>
            <person name="Venepally P."/>
            <person name="Hoover J."/>
            <person name="Nierman W."/>
            <person name="Chung J."/>
            <person name="Losada L."/>
        </authorList>
    </citation>
    <scope>NUCLEOTIDE SEQUENCE [LARGE SCALE GENOMIC DNA]</scope>
    <source>
        <strain evidence="1 2">NIH1004</strain>
    </source>
</reference>
<keyword evidence="2" id="KW-1185">Reference proteome</keyword>
<name>A0A4S3JV99_9EURO</name>
<dbReference type="Proteomes" id="UP000308092">
    <property type="component" value="Unassembled WGS sequence"/>
</dbReference>
<comment type="caution">
    <text evidence="1">The sequence shown here is derived from an EMBL/GenBank/DDBJ whole genome shotgun (WGS) entry which is preliminary data.</text>
</comment>
<dbReference type="VEuPathDB" id="FungiDB:EYZ11_001166"/>